<dbReference type="EMBL" id="WNKY01000044">
    <property type="protein sequence ID" value="MTV40943.1"/>
    <property type="molecule type" value="Genomic_DNA"/>
</dbReference>
<dbReference type="PANTHER" id="PTHR33337">
    <property type="entry name" value="GFA DOMAIN-CONTAINING PROTEIN"/>
    <property type="match status" value="1"/>
</dbReference>
<evidence type="ECO:0000256" key="4">
    <source>
        <dbReference type="ARBA" id="ARBA00023239"/>
    </source>
</evidence>
<evidence type="ECO:0000256" key="1">
    <source>
        <dbReference type="ARBA" id="ARBA00005495"/>
    </source>
</evidence>
<dbReference type="AlphaFoldDB" id="A0A6L6PPL2"/>
<dbReference type="OrthoDB" id="327703at2"/>
<organism evidence="6 7">
    <name type="scientific">Duganella radicis</name>
    <dbReference type="NCBI Taxonomy" id="551988"/>
    <lineage>
        <taxon>Bacteria</taxon>
        <taxon>Pseudomonadati</taxon>
        <taxon>Pseudomonadota</taxon>
        <taxon>Betaproteobacteria</taxon>
        <taxon>Burkholderiales</taxon>
        <taxon>Oxalobacteraceae</taxon>
        <taxon>Telluria group</taxon>
        <taxon>Duganella</taxon>
    </lineage>
</organism>
<keyword evidence="3" id="KW-0862">Zinc</keyword>
<dbReference type="PROSITE" id="PS51891">
    <property type="entry name" value="CENP_V_GFA"/>
    <property type="match status" value="1"/>
</dbReference>
<dbReference type="GO" id="GO:0046872">
    <property type="term" value="F:metal ion binding"/>
    <property type="evidence" value="ECO:0007669"/>
    <property type="project" value="UniProtKB-KW"/>
</dbReference>
<feature type="domain" description="CENP-V/GFA" evidence="5">
    <location>
        <begin position="33"/>
        <end position="149"/>
    </location>
</feature>
<evidence type="ECO:0000256" key="2">
    <source>
        <dbReference type="ARBA" id="ARBA00022723"/>
    </source>
</evidence>
<sequence length="155" mass="16892">MMSSHRSESAIRVLPCQPVYALAHIKENEMDYLHGGCLCGGVRYRAALPVSHASHCYCTMCQKQHGAAAGTYANVASAGLTVEQGGDLITEYASSDHGRRGFCRVCGSTLFWRSTETPDRIAITLGTMEPEYAGAVARELFVENKPAWLPVRSPR</sequence>
<dbReference type="InterPro" id="IPR006913">
    <property type="entry name" value="CENP-V/GFA"/>
</dbReference>
<evidence type="ECO:0000313" key="7">
    <source>
        <dbReference type="Proteomes" id="UP000475582"/>
    </source>
</evidence>
<comment type="similarity">
    <text evidence="1">Belongs to the Gfa family.</text>
</comment>
<protein>
    <submittedName>
        <fullName evidence="6">GFA family protein</fullName>
    </submittedName>
</protein>
<dbReference type="InterPro" id="IPR011057">
    <property type="entry name" value="Mss4-like_sf"/>
</dbReference>
<gene>
    <name evidence="6" type="ORF">GM676_25605</name>
</gene>
<keyword evidence="4" id="KW-0456">Lyase</keyword>
<keyword evidence="2" id="KW-0479">Metal-binding</keyword>
<dbReference type="PANTHER" id="PTHR33337:SF40">
    <property type="entry name" value="CENP-V_GFA DOMAIN-CONTAINING PROTEIN-RELATED"/>
    <property type="match status" value="1"/>
</dbReference>
<name>A0A6L6PPL2_9BURK</name>
<reference evidence="6 7" key="1">
    <citation type="submission" date="2019-11" db="EMBL/GenBank/DDBJ databases">
        <title>Type strains purchased from KCTC, JCM and DSMZ.</title>
        <authorList>
            <person name="Lu H."/>
        </authorList>
    </citation>
    <scope>NUCLEOTIDE SEQUENCE [LARGE SCALE GENOMIC DNA]</scope>
    <source>
        <strain evidence="6 7">KCTC 22382</strain>
    </source>
</reference>
<dbReference type="GO" id="GO:0016846">
    <property type="term" value="F:carbon-sulfur lyase activity"/>
    <property type="evidence" value="ECO:0007669"/>
    <property type="project" value="InterPro"/>
</dbReference>
<dbReference type="SUPFAM" id="SSF51316">
    <property type="entry name" value="Mss4-like"/>
    <property type="match status" value="1"/>
</dbReference>
<evidence type="ECO:0000259" key="5">
    <source>
        <dbReference type="PROSITE" id="PS51891"/>
    </source>
</evidence>
<proteinExistence type="inferred from homology"/>
<dbReference type="Proteomes" id="UP000475582">
    <property type="component" value="Unassembled WGS sequence"/>
</dbReference>
<evidence type="ECO:0000256" key="3">
    <source>
        <dbReference type="ARBA" id="ARBA00022833"/>
    </source>
</evidence>
<keyword evidence="7" id="KW-1185">Reference proteome</keyword>
<dbReference type="Gene3D" id="3.90.1590.10">
    <property type="entry name" value="glutathione-dependent formaldehyde- activating enzyme (gfa)"/>
    <property type="match status" value="1"/>
</dbReference>
<accession>A0A6L6PPL2</accession>
<evidence type="ECO:0000313" key="6">
    <source>
        <dbReference type="EMBL" id="MTV40943.1"/>
    </source>
</evidence>
<dbReference type="Pfam" id="PF04828">
    <property type="entry name" value="GFA"/>
    <property type="match status" value="1"/>
</dbReference>
<comment type="caution">
    <text evidence="6">The sequence shown here is derived from an EMBL/GenBank/DDBJ whole genome shotgun (WGS) entry which is preliminary data.</text>
</comment>